<gene>
    <name evidence="1" type="ORF">M529_12775</name>
</gene>
<dbReference type="STRING" id="1346791.M529_12775"/>
<name>T0J1I3_9SPHN</name>
<reference evidence="1 2" key="1">
    <citation type="journal article" date="2013" name="Genome Announc.">
        <title>Draft Genome Sequence of Sphingobium ummariense Strain RL-3, a Hexachlorocyclohexane-Degrading Bacterium.</title>
        <authorList>
            <person name="Kohli P."/>
            <person name="Dua A."/>
            <person name="Sangwan N."/>
            <person name="Oldach P."/>
            <person name="Khurana J.P."/>
            <person name="Lal R."/>
        </authorList>
    </citation>
    <scope>NUCLEOTIDE SEQUENCE [LARGE SCALE GENOMIC DNA]</scope>
    <source>
        <strain evidence="1 2">RL-3</strain>
    </source>
</reference>
<dbReference type="GO" id="GO:0030246">
    <property type="term" value="F:carbohydrate binding"/>
    <property type="evidence" value="ECO:0007669"/>
    <property type="project" value="InterPro"/>
</dbReference>
<dbReference type="GO" id="GO:0005975">
    <property type="term" value="P:carbohydrate metabolic process"/>
    <property type="evidence" value="ECO:0007669"/>
    <property type="project" value="InterPro"/>
</dbReference>
<comment type="caution">
    <text evidence="1">The sequence shown here is derived from an EMBL/GenBank/DDBJ whole genome shotgun (WGS) entry which is preliminary data.</text>
</comment>
<evidence type="ECO:0000313" key="2">
    <source>
        <dbReference type="Proteomes" id="UP000015523"/>
    </source>
</evidence>
<evidence type="ECO:0008006" key="3">
    <source>
        <dbReference type="Google" id="ProtNLM"/>
    </source>
</evidence>
<dbReference type="PATRIC" id="fig|1346791.3.peg.2458"/>
<evidence type="ECO:0000313" key="1">
    <source>
        <dbReference type="EMBL" id="EQB31841.1"/>
    </source>
</evidence>
<dbReference type="GO" id="GO:0016853">
    <property type="term" value="F:isomerase activity"/>
    <property type="evidence" value="ECO:0007669"/>
    <property type="project" value="InterPro"/>
</dbReference>
<dbReference type="InterPro" id="IPR014718">
    <property type="entry name" value="GH-type_carb-bd"/>
</dbReference>
<dbReference type="SUPFAM" id="SSF74650">
    <property type="entry name" value="Galactose mutarotase-like"/>
    <property type="match status" value="1"/>
</dbReference>
<sequence>MWFARGEADLLRRAAPGTTAPLDLASFPLVPYANRIAHGRFRFEGADYQVPLNFGDHPHSIHGVGWTTPWAIDAQAEDRLELVHRHEADDQWPWSYAARQEAVLDEDGLRITLTVHNLDAQAMPAGLGFHPYFVKDGATRLGFGAEGLWLSTPDMLPEREVEADALGDWSKPAPVDGDSLIDNAYVGWSGTATISRGDGVKLVLTGQDAPYLHFYRPPGEQFFCLEPVSHLPDAVNRPAGMEALAPGAKRSLAMAIAVKVDEALPNAAEIA</sequence>
<proteinExistence type="predicted"/>
<accession>T0J1I3</accession>
<dbReference type="InterPro" id="IPR008183">
    <property type="entry name" value="Aldose_1/G6P_1-epimerase"/>
</dbReference>
<dbReference type="InterPro" id="IPR011013">
    <property type="entry name" value="Gal_mutarotase_sf_dom"/>
</dbReference>
<dbReference type="Gene3D" id="2.70.98.10">
    <property type="match status" value="1"/>
</dbReference>
<dbReference type="AlphaFoldDB" id="T0J1I3"/>
<keyword evidence="2" id="KW-1185">Reference proteome</keyword>
<dbReference type="eggNOG" id="COG2017">
    <property type="taxonomic scope" value="Bacteria"/>
</dbReference>
<organism evidence="1 2">
    <name type="scientific">Sphingobium ummariense RL-3</name>
    <dbReference type="NCBI Taxonomy" id="1346791"/>
    <lineage>
        <taxon>Bacteria</taxon>
        <taxon>Pseudomonadati</taxon>
        <taxon>Pseudomonadota</taxon>
        <taxon>Alphaproteobacteria</taxon>
        <taxon>Sphingomonadales</taxon>
        <taxon>Sphingomonadaceae</taxon>
        <taxon>Sphingobium</taxon>
    </lineage>
</organism>
<dbReference type="Proteomes" id="UP000015523">
    <property type="component" value="Unassembled WGS sequence"/>
</dbReference>
<dbReference type="EMBL" id="AUWY01000088">
    <property type="protein sequence ID" value="EQB31841.1"/>
    <property type="molecule type" value="Genomic_DNA"/>
</dbReference>
<protein>
    <recommendedName>
        <fullName evidence="3">Epimerase</fullName>
    </recommendedName>
</protein>
<dbReference type="CDD" id="cd09021">
    <property type="entry name" value="Aldose_epim_Ec_YphB"/>
    <property type="match status" value="1"/>
</dbReference>
<dbReference type="Pfam" id="PF01263">
    <property type="entry name" value="Aldose_epim"/>
    <property type="match status" value="1"/>
</dbReference>
<dbReference type="RefSeq" id="WP_021318348.1">
    <property type="nucleotide sequence ID" value="NZ_AUWY01000088.1"/>
</dbReference>